<protein>
    <recommendedName>
        <fullName evidence="3">SAM domain-containing protein</fullName>
    </recommendedName>
</protein>
<gene>
    <name evidence="4" type="ORF">LUZ61_005206</name>
</gene>
<evidence type="ECO:0000313" key="5">
    <source>
        <dbReference type="Proteomes" id="UP001210211"/>
    </source>
</evidence>
<feature type="compositionally biased region" description="Polar residues" evidence="2">
    <location>
        <begin position="1"/>
        <end position="16"/>
    </location>
</feature>
<dbReference type="PANTHER" id="PTHR10627">
    <property type="entry name" value="SCP160"/>
    <property type="match status" value="1"/>
</dbReference>
<dbReference type="Pfam" id="PF07647">
    <property type="entry name" value="SAM_2"/>
    <property type="match status" value="1"/>
</dbReference>
<name>A0AAD6EUD1_9POAL</name>
<evidence type="ECO:0000256" key="2">
    <source>
        <dbReference type="SAM" id="MobiDB-lite"/>
    </source>
</evidence>
<keyword evidence="1" id="KW-0677">Repeat</keyword>
<dbReference type="SMART" id="SM00454">
    <property type="entry name" value="SAM"/>
    <property type="match status" value="1"/>
</dbReference>
<evidence type="ECO:0000313" key="4">
    <source>
        <dbReference type="EMBL" id="KAJ3701501.1"/>
    </source>
</evidence>
<evidence type="ECO:0000256" key="1">
    <source>
        <dbReference type="ARBA" id="ARBA00022737"/>
    </source>
</evidence>
<dbReference type="Gene3D" id="1.10.150.50">
    <property type="entry name" value="Transcription Factor, Ets-1"/>
    <property type="match status" value="1"/>
</dbReference>
<dbReference type="CDD" id="cd09487">
    <property type="entry name" value="SAM_superfamily"/>
    <property type="match status" value="1"/>
</dbReference>
<proteinExistence type="predicted"/>
<dbReference type="PROSITE" id="PS50105">
    <property type="entry name" value="SAM_DOMAIN"/>
    <property type="match status" value="1"/>
</dbReference>
<feature type="compositionally biased region" description="Basic residues" evidence="2">
    <location>
        <begin position="36"/>
        <end position="46"/>
    </location>
</feature>
<dbReference type="PANTHER" id="PTHR10627:SF69">
    <property type="entry name" value="PROTEIN BICAUDAL C"/>
    <property type="match status" value="1"/>
</dbReference>
<sequence>MATQAPSSDESPSLTTSKRERKPNIRLGDLGESKPSKRSKSSRPRPRLSSPDPATENQTESPDSDSKKRSKRPRAKSSTNDSGPENQRENTDTQAMVRVSDNNREPSPVVDMRESGGADDLATEDNHLINQNVGASLVENGGVHGWLDRLGLARYRPLFDIHEVDEAVLPLLTLEDLRDMGISAVGSRRKLYCAIEELKKGL</sequence>
<dbReference type="AlphaFoldDB" id="A0AAD6EUD1"/>
<dbReference type="InterPro" id="IPR013761">
    <property type="entry name" value="SAM/pointed_sf"/>
</dbReference>
<organism evidence="4 5">
    <name type="scientific">Rhynchospora tenuis</name>
    <dbReference type="NCBI Taxonomy" id="198213"/>
    <lineage>
        <taxon>Eukaryota</taxon>
        <taxon>Viridiplantae</taxon>
        <taxon>Streptophyta</taxon>
        <taxon>Embryophyta</taxon>
        <taxon>Tracheophyta</taxon>
        <taxon>Spermatophyta</taxon>
        <taxon>Magnoliopsida</taxon>
        <taxon>Liliopsida</taxon>
        <taxon>Poales</taxon>
        <taxon>Cyperaceae</taxon>
        <taxon>Cyperoideae</taxon>
        <taxon>Rhynchosporeae</taxon>
        <taxon>Rhynchospora</taxon>
    </lineage>
</organism>
<reference evidence="4 5" key="1">
    <citation type="journal article" date="2022" name="Cell">
        <title>Repeat-based holocentromeres influence genome architecture and karyotype evolution.</title>
        <authorList>
            <person name="Hofstatter P.G."/>
            <person name="Thangavel G."/>
            <person name="Lux T."/>
            <person name="Neumann P."/>
            <person name="Vondrak T."/>
            <person name="Novak P."/>
            <person name="Zhang M."/>
            <person name="Costa L."/>
            <person name="Castellani M."/>
            <person name="Scott A."/>
            <person name="Toegelov H."/>
            <person name="Fuchs J."/>
            <person name="Mata-Sucre Y."/>
            <person name="Dias Y."/>
            <person name="Vanzela A.L.L."/>
            <person name="Huettel B."/>
            <person name="Almeida C.C.S."/>
            <person name="Simkova H."/>
            <person name="Souza G."/>
            <person name="Pedrosa-Harand A."/>
            <person name="Macas J."/>
            <person name="Mayer K.F.X."/>
            <person name="Houben A."/>
            <person name="Marques A."/>
        </authorList>
    </citation>
    <scope>NUCLEOTIDE SEQUENCE [LARGE SCALE GENOMIC DNA]</scope>
    <source>
        <strain evidence="4">RhyTen1mFocal</strain>
    </source>
</reference>
<comment type="caution">
    <text evidence="4">The sequence shown here is derived from an EMBL/GenBank/DDBJ whole genome shotgun (WGS) entry which is preliminary data.</text>
</comment>
<accession>A0AAD6EUD1</accession>
<dbReference type="EMBL" id="JAMRDG010000001">
    <property type="protein sequence ID" value="KAJ3701501.1"/>
    <property type="molecule type" value="Genomic_DNA"/>
</dbReference>
<dbReference type="SUPFAM" id="SSF47769">
    <property type="entry name" value="SAM/Pointed domain"/>
    <property type="match status" value="1"/>
</dbReference>
<evidence type="ECO:0000259" key="3">
    <source>
        <dbReference type="PROSITE" id="PS50105"/>
    </source>
</evidence>
<feature type="region of interest" description="Disordered" evidence="2">
    <location>
        <begin position="1"/>
        <end position="115"/>
    </location>
</feature>
<dbReference type="Proteomes" id="UP001210211">
    <property type="component" value="Unassembled WGS sequence"/>
</dbReference>
<keyword evidence="5" id="KW-1185">Reference proteome</keyword>
<dbReference type="InterPro" id="IPR001660">
    <property type="entry name" value="SAM"/>
</dbReference>
<feature type="domain" description="SAM" evidence="3">
    <location>
        <begin position="143"/>
        <end position="201"/>
    </location>
</feature>